<dbReference type="AlphaFoldDB" id="A0A6G0XC10"/>
<organism evidence="1 2">
    <name type="scientific">Aphanomyces euteiches</name>
    <dbReference type="NCBI Taxonomy" id="100861"/>
    <lineage>
        <taxon>Eukaryota</taxon>
        <taxon>Sar</taxon>
        <taxon>Stramenopiles</taxon>
        <taxon>Oomycota</taxon>
        <taxon>Saprolegniomycetes</taxon>
        <taxon>Saprolegniales</taxon>
        <taxon>Verrucalvaceae</taxon>
        <taxon>Aphanomyces</taxon>
    </lineage>
</organism>
<gene>
    <name evidence="1" type="ORF">Ae201684_006328</name>
</gene>
<name>A0A6G0XC10_9STRA</name>
<keyword evidence="2" id="KW-1185">Reference proteome</keyword>
<protein>
    <submittedName>
        <fullName evidence="1">Uncharacterized protein</fullName>
    </submittedName>
</protein>
<accession>A0A6G0XC10</accession>
<reference evidence="1 2" key="1">
    <citation type="submission" date="2019-07" db="EMBL/GenBank/DDBJ databases">
        <title>Genomics analysis of Aphanomyces spp. identifies a new class of oomycete effector associated with host adaptation.</title>
        <authorList>
            <person name="Gaulin E."/>
        </authorList>
    </citation>
    <scope>NUCLEOTIDE SEQUENCE [LARGE SCALE GENOMIC DNA]</scope>
    <source>
        <strain evidence="1 2">ATCC 201684</strain>
    </source>
</reference>
<proteinExistence type="predicted"/>
<comment type="caution">
    <text evidence="1">The sequence shown here is derived from an EMBL/GenBank/DDBJ whole genome shotgun (WGS) entry which is preliminary data.</text>
</comment>
<dbReference type="Proteomes" id="UP000481153">
    <property type="component" value="Unassembled WGS sequence"/>
</dbReference>
<evidence type="ECO:0000313" key="2">
    <source>
        <dbReference type="Proteomes" id="UP000481153"/>
    </source>
</evidence>
<dbReference type="EMBL" id="VJMJ01000083">
    <property type="protein sequence ID" value="KAF0737661.1"/>
    <property type="molecule type" value="Genomic_DNA"/>
</dbReference>
<sequence length="130" mass="15135">MSQDIFDDFYERMMRRTAPAVIVIESSSDEENEESISTAIVIPENRAASTSYPVYLQRNRHDRKARKRSERRMVSIPQRYSRRDALAMHKLDWIRHQAFAPLSSQRMNIFQSISFRSQAPSVVPPPPPLS</sequence>
<evidence type="ECO:0000313" key="1">
    <source>
        <dbReference type="EMBL" id="KAF0737661.1"/>
    </source>
</evidence>